<protein>
    <submittedName>
        <fullName evidence="1">Uncharacterized protein</fullName>
    </submittedName>
</protein>
<dbReference type="RefSeq" id="WP_053175522.1">
    <property type="nucleotide sequence ID" value="NZ_LGUV01000356.1"/>
</dbReference>
<gene>
    <name evidence="1" type="ORF">ADK75_28735</name>
</gene>
<evidence type="ECO:0000313" key="1">
    <source>
        <dbReference type="EMBL" id="KOG45998.1"/>
    </source>
</evidence>
<dbReference type="AlphaFoldDB" id="A0A0L8M6I8"/>
<dbReference type="EMBL" id="LGUV01000356">
    <property type="protein sequence ID" value="KOG45998.1"/>
    <property type="molecule type" value="Genomic_DNA"/>
</dbReference>
<dbReference type="OrthoDB" id="2895671at2"/>
<evidence type="ECO:0000313" key="2">
    <source>
        <dbReference type="Proteomes" id="UP000037084"/>
    </source>
</evidence>
<dbReference type="PATRIC" id="fig|1961.12.peg.6392"/>
<reference evidence="2" key="1">
    <citation type="submission" date="2015-07" db="EMBL/GenBank/DDBJ databases">
        <authorList>
            <consortium name="Consortium for Microbial Forensics and Genomics (microFORGE)"/>
            <person name="Knight B.M."/>
            <person name="Roberts D.P."/>
            <person name="Lin D."/>
            <person name="Hari K."/>
            <person name="Fletcher J."/>
            <person name="Melcher U."/>
            <person name="Blagden T."/>
            <person name="Winegar R.A."/>
        </authorList>
    </citation>
    <scope>NUCLEOTIDE SEQUENCE [LARGE SCALE GENOMIC DNA]</scope>
    <source>
        <strain evidence="2">NRRL B-1447</strain>
    </source>
</reference>
<proteinExistence type="predicted"/>
<dbReference type="Proteomes" id="UP000037084">
    <property type="component" value="Unassembled WGS sequence"/>
</dbReference>
<sequence>MTWASWTTTGVYAGRGGVSTDEAGILCGDLTVHTTWSAPEAHVAVQYSGGSDWFTVTGSPVPCESEEGSRLLHQAVVDAVRVGKAASVPRNLPADAHWSPPAPAS</sequence>
<name>A0A0L8M6I8_STRVG</name>
<organism evidence="1 2">
    <name type="scientific">Streptomyces virginiae</name>
    <name type="common">Streptomyces cinnamonensis</name>
    <dbReference type="NCBI Taxonomy" id="1961"/>
    <lineage>
        <taxon>Bacteria</taxon>
        <taxon>Bacillati</taxon>
        <taxon>Actinomycetota</taxon>
        <taxon>Actinomycetes</taxon>
        <taxon>Kitasatosporales</taxon>
        <taxon>Streptomycetaceae</taxon>
        <taxon>Streptomyces</taxon>
    </lineage>
</organism>
<comment type="caution">
    <text evidence="1">The sequence shown here is derived from an EMBL/GenBank/DDBJ whole genome shotgun (WGS) entry which is preliminary data.</text>
</comment>
<accession>A0A0L8M6I8</accession>